<keyword evidence="2" id="KW-0732">Signal</keyword>
<sequence length="191" mass="21775">MKLNFIFKYLLSLYLSVFYCFPSFSSPGRNCTTNLSRSSPQLNQTPQSGRNPSGNHGNNHWLYDHENRGGHLISRHISKSDDELRNRANIERKVSVSSFHSFESADKFVSTIISQNQSDINLWKANVSDQQSFVIQLKRGITESGNTLVSSGKIYNDRHGRIENAYNAKVVLLKDNRMREGYKILTGYPVN</sequence>
<dbReference type="InterPro" id="IPR041436">
    <property type="entry name" value="RNAse_A_bac"/>
</dbReference>
<feature type="compositionally biased region" description="Polar residues" evidence="1">
    <location>
        <begin position="32"/>
        <end position="58"/>
    </location>
</feature>
<organism evidence="4 5">
    <name type="scientific">Silvanigrella paludirubra</name>
    <dbReference type="NCBI Taxonomy" id="2499159"/>
    <lineage>
        <taxon>Bacteria</taxon>
        <taxon>Pseudomonadati</taxon>
        <taxon>Bdellovibrionota</taxon>
        <taxon>Oligoflexia</taxon>
        <taxon>Silvanigrellales</taxon>
        <taxon>Silvanigrellaceae</taxon>
        <taxon>Silvanigrella</taxon>
    </lineage>
</organism>
<feature type="domain" description="Bacterial CdiA-CT RNAse A" evidence="3">
    <location>
        <begin position="70"/>
        <end position="189"/>
    </location>
</feature>
<keyword evidence="5" id="KW-1185">Reference proteome</keyword>
<feature type="region of interest" description="Disordered" evidence="1">
    <location>
        <begin position="32"/>
        <end position="60"/>
    </location>
</feature>
<dbReference type="EMBL" id="WFLM01000005">
    <property type="protein sequence ID" value="KAB8037068.1"/>
    <property type="molecule type" value="Genomic_DNA"/>
</dbReference>
<evidence type="ECO:0000259" key="3">
    <source>
        <dbReference type="Pfam" id="PF18431"/>
    </source>
</evidence>
<dbReference type="RefSeq" id="WP_153421485.1">
    <property type="nucleotide sequence ID" value="NZ_WFLM01000005.1"/>
</dbReference>
<dbReference type="OrthoDB" id="9816400at2"/>
<dbReference type="Pfam" id="PF18431">
    <property type="entry name" value="RNAse_A_bac"/>
    <property type="match status" value="1"/>
</dbReference>
<dbReference type="Proteomes" id="UP000437748">
    <property type="component" value="Unassembled WGS sequence"/>
</dbReference>
<accession>A0A6N6VPH3</accession>
<evidence type="ECO:0000256" key="1">
    <source>
        <dbReference type="SAM" id="MobiDB-lite"/>
    </source>
</evidence>
<dbReference type="AlphaFoldDB" id="A0A6N6VPH3"/>
<evidence type="ECO:0000256" key="2">
    <source>
        <dbReference type="SAM" id="SignalP"/>
    </source>
</evidence>
<protein>
    <recommendedName>
        <fullName evidence="3">Bacterial CdiA-CT RNAse A domain-containing protein</fullName>
    </recommendedName>
</protein>
<evidence type="ECO:0000313" key="4">
    <source>
        <dbReference type="EMBL" id="KAB8037068.1"/>
    </source>
</evidence>
<feature type="chain" id="PRO_5026793959" description="Bacterial CdiA-CT RNAse A domain-containing protein" evidence="2">
    <location>
        <begin position="26"/>
        <end position="191"/>
    </location>
</feature>
<comment type="caution">
    <text evidence="4">The sequence shown here is derived from an EMBL/GenBank/DDBJ whole genome shotgun (WGS) entry which is preliminary data.</text>
</comment>
<gene>
    <name evidence="4" type="ORF">GCL60_14660</name>
</gene>
<proteinExistence type="predicted"/>
<feature type="signal peptide" evidence="2">
    <location>
        <begin position="1"/>
        <end position="25"/>
    </location>
</feature>
<name>A0A6N6VPH3_9BACT</name>
<reference evidence="4 5" key="1">
    <citation type="submission" date="2019-10" db="EMBL/GenBank/DDBJ databases">
        <title>New species of Slilvanegrellaceae.</title>
        <authorList>
            <person name="Pitt A."/>
            <person name="Hahn M.W."/>
        </authorList>
    </citation>
    <scope>NUCLEOTIDE SEQUENCE [LARGE SCALE GENOMIC DNA]</scope>
    <source>
        <strain evidence="4 5">SP-Ram-0.45-NSY-1</strain>
    </source>
</reference>
<evidence type="ECO:0000313" key="5">
    <source>
        <dbReference type="Proteomes" id="UP000437748"/>
    </source>
</evidence>